<evidence type="ECO:0000313" key="2">
    <source>
        <dbReference type="Proteomes" id="UP000500870"/>
    </source>
</evidence>
<dbReference type="EMBL" id="CP050898">
    <property type="protein sequence ID" value="QIX20992.1"/>
    <property type="molecule type" value="Genomic_DNA"/>
</dbReference>
<dbReference type="RefSeq" id="WP_177319150.1">
    <property type="nucleotide sequence ID" value="NZ_CP050898.1"/>
</dbReference>
<sequence length="216" mass="24676">MQMLLERLADRFLHHSLPKLSPKPKKAQREYLEAIDRHTTALLQLLIGTTSFDGTIVDPFKFLEKVSSMRGKPASAHQHRDIVMQTLLPLQLVARMRLNTDLVPTKDEEMEDNQKRRNTFPRLCYLADLLAAYQRVTGKEPTATLHGTKAGTKMSEAVEFLCMAANPVLKAGRQGLLNPESARKEIQTIKSLWKEGIKPEMTYLIPDWGKHSERFR</sequence>
<gene>
    <name evidence="1" type="ORF">FOB41_07530</name>
</gene>
<reference evidence="1 2" key="1">
    <citation type="submission" date="2020-04" db="EMBL/GenBank/DDBJ databases">
        <title>FDA dAtabase for Regulatory Grade micrObial Sequences (FDA-ARGOS): Supporting development and validation of Infectious Disease Dx tests.</title>
        <authorList>
            <person name="Sciortino C."/>
            <person name="Tallon L."/>
            <person name="Sadzewicz L."/>
            <person name="Vavikolanu K."/>
            <person name="Mehta A."/>
            <person name="Aluvathingal J."/>
            <person name="Nadendla S."/>
            <person name="Nandy P."/>
            <person name="Geyer C."/>
            <person name="Yan Y."/>
            <person name="Sichtig H."/>
        </authorList>
    </citation>
    <scope>NUCLEOTIDE SEQUENCE [LARGE SCALE GENOMIC DNA]</scope>
    <source>
        <strain evidence="1 2">FDAARGOS_633</strain>
    </source>
</reference>
<name>A0A6H0ZJH4_9HYPH</name>
<proteinExistence type="predicted"/>
<protein>
    <submittedName>
        <fullName evidence="1">Uncharacterized protein</fullName>
    </submittedName>
</protein>
<organism evidence="1 2">
    <name type="scientific">Agrobacterium pusense</name>
    <dbReference type="NCBI Taxonomy" id="648995"/>
    <lineage>
        <taxon>Bacteria</taxon>
        <taxon>Pseudomonadati</taxon>
        <taxon>Pseudomonadota</taxon>
        <taxon>Alphaproteobacteria</taxon>
        <taxon>Hyphomicrobiales</taxon>
        <taxon>Rhizobiaceae</taxon>
        <taxon>Rhizobium/Agrobacterium group</taxon>
        <taxon>Agrobacterium</taxon>
    </lineage>
</organism>
<accession>A0A6H0ZJH4</accession>
<dbReference type="AlphaFoldDB" id="A0A6H0ZJH4"/>
<dbReference type="Proteomes" id="UP000500870">
    <property type="component" value="Chromosome 1"/>
</dbReference>
<evidence type="ECO:0000313" key="1">
    <source>
        <dbReference type="EMBL" id="QIX20992.1"/>
    </source>
</evidence>